<organism evidence="5 6">
    <name type="scientific">Strigamia maritima</name>
    <name type="common">European centipede</name>
    <name type="synonym">Geophilus maritimus</name>
    <dbReference type="NCBI Taxonomy" id="126957"/>
    <lineage>
        <taxon>Eukaryota</taxon>
        <taxon>Metazoa</taxon>
        <taxon>Ecdysozoa</taxon>
        <taxon>Arthropoda</taxon>
        <taxon>Myriapoda</taxon>
        <taxon>Chilopoda</taxon>
        <taxon>Pleurostigmophora</taxon>
        <taxon>Geophilomorpha</taxon>
        <taxon>Linotaeniidae</taxon>
        <taxon>Strigamia</taxon>
    </lineage>
</organism>
<dbReference type="PANTHER" id="PTHR31233">
    <property type="entry name" value="BICAUDAL D FAMILY MEMBER"/>
    <property type="match status" value="1"/>
</dbReference>
<dbReference type="Gene3D" id="6.10.250.2470">
    <property type="match status" value="1"/>
</dbReference>
<dbReference type="PANTHER" id="PTHR31233:SF6">
    <property type="entry name" value="PROTEIN BICAUDAL D"/>
    <property type="match status" value="1"/>
</dbReference>
<sequence length="838" mass="95630">MADVADTIDDLKLEVERLQRELAQANYDKIQSAQYGLDLLKEKSNWQEKCEEYENLYENTRHELHCVKEASNLMTPALNKFQTTHKVSTKTGIEQEESLLSETADREASLTSSIVELENELKQVRHELDRCLCEKEHLVQEANELQKIKGSSETEKKSLKQEVRELKSMETRMLADYSELEEENISLQKQVSVLRSSQVEFEGAKHELRRLQEEVNVLNGQMEEVSNLKRLALKQLDEALESLQAEREQKYVLRKELDQQISYNKLNYTRFKLADLSGEGGILDDVEGDEDAPVLKKIEQDFMKANTGTDGALSPNQTGVGDLYSELHMTEIKKLEQQVEKLETDKTILTNHLKEMQDLANRRQNDVMYEQLRCTQVLALLQSLAAFYKDLPKVRDEEIKKCQDNEVAETLVLKKLMDQHLHRFNLASKYIKDTQDELEKIQNTTSSSPRDGENMLSSLRDDMSRLKGKEAAYEIRIVDLQDDVKLLNNMSELSFSSLTASQDELVAISETIAQMYHHVCMVNGETPQHVMLDHVRQVRQLRKPAVGGEDADGSSMESSNEDSEKLDALRNKLSSNMTLESRSDPANYTKLVETVKDQVKHLRKAVDTTLEHLRQKAISTALSGASSPTANDISSGSEVEKEDLQEQILKLKSLLSTKREQIATLRTVLKANKQTAEVALANLKSKYENEKCVVSDTMHKLRHELKALKEDALTFASLRSMFAARCEEYVSQIGELQNKLAAAEEEKKTLNALLRMSIQQKLNLTQKLEDMEMDRERSSMRRSAGSSGPRTKGNFLPRVSHHHHAPPQPQTNVNMANPMTGYHLHDTRYGYSPTRRDY</sequence>
<evidence type="ECO:0008006" key="7">
    <source>
        <dbReference type="Google" id="ProtNLM"/>
    </source>
</evidence>
<feature type="coiled-coil region" evidence="3">
    <location>
        <begin position="1"/>
        <end position="70"/>
    </location>
</feature>
<feature type="region of interest" description="Disordered" evidence="4">
    <location>
        <begin position="544"/>
        <end position="565"/>
    </location>
</feature>
<dbReference type="InterPro" id="IPR018477">
    <property type="entry name" value="BICD"/>
</dbReference>
<evidence type="ECO:0000256" key="2">
    <source>
        <dbReference type="ARBA" id="ARBA00023054"/>
    </source>
</evidence>
<dbReference type="Proteomes" id="UP000014500">
    <property type="component" value="Unassembled WGS sequence"/>
</dbReference>
<reference evidence="5" key="2">
    <citation type="submission" date="2015-02" db="UniProtKB">
        <authorList>
            <consortium name="EnsemblMetazoa"/>
        </authorList>
    </citation>
    <scope>IDENTIFICATION</scope>
</reference>
<evidence type="ECO:0000256" key="1">
    <source>
        <dbReference type="ARBA" id="ARBA00010061"/>
    </source>
</evidence>
<dbReference type="PhylomeDB" id="T1IM96"/>
<dbReference type="GO" id="GO:0072393">
    <property type="term" value="P:microtubule anchoring at microtubule organizing center"/>
    <property type="evidence" value="ECO:0007669"/>
    <property type="project" value="TreeGrafter"/>
</dbReference>
<reference evidence="6" key="1">
    <citation type="submission" date="2011-05" db="EMBL/GenBank/DDBJ databases">
        <authorList>
            <person name="Richards S.R."/>
            <person name="Qu J."/>
            <person name="Jiang H."/>
            <person name="Jhangiani S.N."/>
            <person name="Agravi P."/>
            <person name="Goodspeed R."/>
            <person name="Gross S."/>
            <person name="Mandapat C."/>
            <person name="Jackson L."/>
            <person name="Mathew T."/>
            <person name="Pu L."/>
            <person name="Thornton R."/>
            <person name="Saada N."/>
            <person name="Wilczek-Boney K.B."/>
            <person name="Lee S."/>
            <person name="Kovar C."/>
            <person name="Wu Y."/>
            <person name="Scherer S.E."/>
            <person name="Worley K.C."/>
            <person name="Muzny D.M."/>
            <person name="Gibbs R."/>
        </authorList>
    </citation>
    <scope>NUCLEOTIDE SEQUENCE</scope>
    <source>
        <strain evidence="6">Brora</strain>
    </source>
</reference>
<feature type="coiled-coil region" evidence="3">
    <location>
        <begin position="641"/>
        <end position="686"/>
    </location>
</feature>
<feature type="coiled-coil region" evidence="3">
    <location>
        <begin position="107"/>
        <end position="260"/>
    </location>
</feature>
<proteinExistence type="inferred from homology"/>
<evidence type="ECO:0000256" key="3">
    <source>
        <dbReference type="SAM" id="Coils"/>
    </source>
</evidence>
<keyword evidence="2 3" id="KW-0175">Coiled coil</keyword>
<dbReference type="OMA" id="CACASER"/>
<dbReference type="EnsemblMetazoa" id="SMAR002093-RA">
    <property type="protein sequence ID" value="SMAR002093-PA"/>
    <property type="gene ID" value="SMAR002093"/>
</dbReference>
<dbReference type="GO" id="GO:0005794">
    <property type="term" value="C:Golgi apparatus"/>
    <property type="evidence" value="ECO:0007669"/>
    <property type="project" value="TreeGrafter"/>
</dbReference>
<dbReference type="GO" id="GO:0070840">
    <property type="term" value="F:dynein complex binding"/>
    <property type="evidence" value="ECO:0007669"/>
    <property type="project" value="InterPro"/>
</dbReference>
<protein>
    <recommendedName>
        <fullName evidence="7">Protein bicaudal D</fullName>
    </recommendedName>
</protein>
<dbReference type="HOGENOM" id="CLU_014107_1_0_1"/>
<dbReference type="STRING" id="126957.T1IM96"/>
<dbReference type="EMBL" id="JH431005">
    <property type="status" value="NOT_ANNOTATED_CDS"/>
    <property type="molecule type" value="Genomic_DNA"/>
</dbReference>
<evidence type="ECO:0000313" key="6">
    <source>
        <dbReference type="Proteomes" id="UP000014500"/>
    </source>
</evidence>
<dbReference type="GO" id="GO:0070507">
    <property type="term" value="P:regulation of microtubule cytoskeleton organization"/>
    <property type="evidence" value="ECO:0007669"/>
    <property type="project" value="TreeGrafter"/>
</dbReference>
<evidence type="ECO:0000256" key="4">
    <source>
        <dbReference type="SAM" id="MobiDB-lite"/>
    </source>
</evidence>
<comment type="similarity">
    <text evidence="1">Belongs to the BicD family.</text>
</comment>
<feature type="region of interest" description="Disordered" evidence="4">
    <location>
        <begin position="772"/>
        <end position="818"/>
    </location>
</feature>
<feature type="coiled-coil region" evidence="3">
    <location>
        <begin position="325"/>
        <end position="359"/>
    </location>
</feature>
<dbReference type="AlphaFoldDB" id="T1IM96"/>
<dbReference type="GO" id="GO:0005829">
    <property type="term" value="C:cytosol"/>
    <property type="evidence" value="ECO:0007669"/>
    <property type="project" value="TreeGrafter"/>
</dbReference>
<feature type="compositionally biased region" description="Low complexity" evidence="4">
    <location>
        <begin position="781"/>
        <end position="790"/>
    </location>
</feature>
<accession>T1IM96</accession>
<name>T1IM96_STRMM</name>
<keyword evidence="6" id="KW-1185">Reference proteome</keyword>
<dbReference type="Pfam" id="PF09730">
    <property type="entry name" value="BicD"/>
    <property type="match status" value="1"/>
</dbReference>
<dbReference type="eggNOG" id="KOG0999">
    <property type="taxonomic scope" value="Eukaryota"/>
</dbReference>
<dbReference type="GO" id="GO:0008093">
    <property type="term" value="F:cytoskeletal anchor activity"/>
    <property type="evidence" value="ECO:0007669"/>
    <property type="project" value="InterPro"/>
</dbReference>
<feature type="coiled-coil region" evidence="3">
    <location>
        <begin position="726"/>
        <end position="760"/>
    </location>
</feature>
<dbReference type="GO" id="GO:0034452">
    <property type="term" value="F:dynactin binding"/>
    <property type="evidence" value="ECO:0007669"/>
    <property type="project" value="TreeGrafter"/>
</dbReference>
<evidence type="ECO:0000313" key="5">
    <source>
        <dbReference type="EnsemblMetazoa" id="SMAR002093-PA"/>
    </source>
</evidence>